<comment type="similarity">
    <text evidence="4 5">Belongs to the RlpA family.</text>
</comment>
<reference evidence="9" key="1">
    <citation type="journal article" date="2019" name="Int. J. Syst. Evol. Microbiol.">
        <title>The Global Catalogue of Microorganisms (GCM) 10K type strain sequencing project: providing services to taxonomists for standard genome sequencing and annotation.</title>
        <authorList>
            <consortium name="The Broad Institute Genomics Platform"/>
            <consortium name="The Broad Institute Genome Sequencing Center for Infectious Disease"/>
            <person name="Wu L."/>
            <person name="Ma J."/>
        </authorList>
    </citation>
    <scope>NUCLEOTIDE SEQUENCE [LARGE SCALE GENOMIC DNA]</scope>
    <source>
        <strain evidence="9">CGMCC 4.1799</strain>
    </source>
</reference>
<evidence type="ECO:0000256" key="6">
    <source>
        <dbReference type="SAM" id="MobiDB-lite"/>
    </source>
</evidence>
<evidence type="ECO:0000256" key="3">
    <source>
        <dbReference type="ARBA" id="ARBA00023316"/>
    </source>
</evidence>
<dbReference type="HAMAP" id="MF_02071">
    <property type="entry name" value="RlpA"/>
    <property type="match status" value="1"/>
</dbReference>
<keyword evidence="1" id="KW-0732">Signal</keyword>
<keyword evidence="3 4" id="KW-0961">Cell wall biogenesis/degradation</keyword>
<evidence type="ECO:0000313" key="9">
    <source>
        <dbReference type="Proteomes" id="UP001596055"/>
    </source>
</evidence>
<dbReference type="NCBIfam" id="TIGR00413">
    <property type="entry name" value="rlpA"/>
    <property type="match status" value="1"/>
</dbReference>
<evidence type="ECO:0000256" key="4">
    <source>
        <dbReference type="HAMAP-Rule" id="MF_02071"/>
    </source>
</evidence>
<organism evidence="8 9">
    <name type="scientific">Marinobacter koreensis</name>
    <dbReference type="NCBI Taxonomy" id="335974"/>
    <lineage>
        <taxon>Bacteria</taxon>
        <taxon>Pseudomonadati</taxon>
        <taxon>Pseudomonadota</taxon>
        <taxon>Gammaproteobacteria</taxon>
        <taxon>Pseudomonadales</taxon>
        <taxon>Marinobacteraceae</taxon>
        <taxon>Marinobacter</taxon>
    </lineage>
</organism>
<keyword evidence="9" id="KW-1185">Reference proteome</keyword>
<dbReference type="PROSITE" id="PS51724">
    <property type="entry name" value="SPOR"/>
    <property type="match status" value="1"/>
</dbReference>
<name>A0ABW0RM27_9GAMM</name>
<dbReference type="InterPro" id="IPR012997">
    <property type="entry name" value="RplA"/>
</dbReference>
<dbReference type="SUPFAM" id="SSF50685">
    <property type="entry name" value="Barwin-like endoglucanases"/>
    <property type="match status" value="1"/>
</dbReference>
<dbReference type="RefSeq" id="WP_282451939.1">
    <property type="nucleotide sequence ID" value="NZ_JAKZAJ010000005.1"/>
</dbReference>
<dbReference type="CDD" id="cd22268">
    <property type="entry name" value="DPBB_RlpA-like"/>
    <property type="match status" value="1"/>
</dbReference>
<dbReference type="InterPro" id="IPR009009">
    <property type="entry name" value="RlpA-like_DPBB"/>
</dbReference>
<dbReference type="Pfam" id="PF03330">
    <property type="entry name" value="DPBB_1"/>
    <property type="match status" value="1"/>
</dbReference>
<evidence type="ECO:0000256" key="2">
    <source>
        <dbReference type="ARBA" id="ARBA00023239"/>
    </source>
</evidence>
<dbReference type="Proteomes" id="UP001596055">
    <property type="component" value="Unassembled WGS sequence"/>
</dbReference>
<evidence type="ECO:0000256" key="1">
    <source>
        <dbReference type="ARBA" id="ARBA00022729"/>
    </source>
</evidence>
<dbReference type="Gene3D" id="3.30.70.1070">
    <property type="entry name" value="Sporulation related repeat"/>
    <property type="match status" value="1"/>
</dbReference>
<dbReference type="InterPro" id="IPR036680">
    <property type="entry name" value="SPOR-like_sf"/>
</dbReference>
<proteinExistence type="inferred from homology"/>
<dbReference type="EC" id="4.2.2.-" evidence="4"/>
<dbReference type="Gene3D" id="2.40.40.10">
    <property type="entry name" value="RlpA-like domain"/>
    <property type="match status" value="1"/>
</dbReference>
<comment type="function">
    <text evidence="4">Lytic transglycosylase with a strong preference for naked glycan strands that lack stem peptides.</text>
</comment>
<gene>
    <name evidence="4" type="primary">rlpA</name>
    <name evidence="8" type="ORF">ACFPQA_11975</name>
</gene>
<evidence type="ECO:0000256" key="5">
    <source>
        <dbReference type="RuleBase" id="RU003495"/>
    </source>
</evidence>
<protein>
    <recommendedName>
        <fullName evidence="4">Endolytic peptidoglycan transglycosylase RlpA</fullName>
        <ecNumber evidence="4">4.2.2.-</ecNumber>
    </recommendedName>
</protein>
<keyword evidence="2 4" id="KW-0456">Lyase</keyword>
<dbReference type="SUPFAM" id="SSF110997">
    <property type="entry name" value="Sporulation related repeat"/>
    <property type="match status" value="1"/>
</dbReference>
<comment type="caution">
    <text evidence="8">The sequence shown here is derived from an EMBL/GenBank/DDBJ whole genome shotgun (WGS) entry which is preliminary data.</text>
</comment>
<dbReference type="InterPro" id="IPR034718">
    <property type="entry name" value="RlpA"/>
</dbReference>
<feature type="region of interest" description="Disordered" evidence="6">
    <location>
        <begin position="59"/>
        <end position="81"/>
    </location>
</feature>
<dbReference type="Pfam" id="PF05036">
    <property type="entry name" value="SPOR"/>
    <property type="match status" value="1"/>
</dbReference>
<dbReference type="PANTHER" id="PTHR34183">
    <property type="entry name" value="ENDOLYTIC PEPTIDOGLYCAN TRANSGLYCOSYLASE RLPA"/>
    <property type="match status" value="1"/>
</dbReference>
<dbReference type="EMBL" id="JBHSNL010000004">
    <property type="protein sequence ID" value="MFC5545776.1"/>
    <property type="molecule type" value="Genomic_DNA"/>
</dbReference>
<feature type="region of interest" description="Disordered" evidence="6">
    <location>
        <begin position="206"/>
        <end position="232"/>
    </location>
</feature>
<sequence>MWFLRGKRMAGGLPTVNAKRHWAAGLVVLLLLGLGGCASSPQTSSSRYALAQDRAPSKDIDVSGLPDARPRYEKGRSAGNKSPYSVWGKTYRVLDTNDGYVARGTASWYGEKFHGHRTSNGETFDMYEMSAAHKTLRIPTYARVTNLDNGRSVIVRVNDRGPFHSDRLIDLSYAAAKKLGYQSKGTAHVEVAAITVRPDGSMYLAGQPFRPGQQSGPVAESGEARSAESASNGTGEALFVQLASFSSRGPAEALLKRVRSVLQNPMRVRAIDTQSGRYHRVQVGPFETEAAARKTQGLLEARGFAQTILLTDSR</sequence>
<dbReference type="InterPro" id="IPR036908">
    <property type="entry name" value="RlpA-like_sf"/>
</dbReference>
<dbReference type="PANTHER" id="PTHR34183:SF1">
    <property type="entry name" value="ENDOLYTIC PEPTIDOGLYCAN TRANSGLYCOSYLASE RLPA"/>
    <property type="match status" value="1"/>
</dbReference>
<feature type="domain" description="SPOR" evidence="7">
    <location>
        <begin position="232"/>
        <end position="312"/>
    </location>
</feature>
<dbReference type="InterPro" id="IPR007730">
    <property type="entry name" value="SPOR-like_dom"/>
</dbReference>
<accession>A0ABW0RM27</accession>
<evidence type="ECO:0000313" key="8">
    <source>
        <dbReference type="EMBL" id="MFC5545776.1"/>
    </source>
</evidence>
<evidence type="ECO:0000259" key="7">
    <source>
        <dbReference type="PROSITE" id="PS51724"/>
    </source>
</evidence>